<organism evidence="1 2">
    <name type="scientific">Pseudolycoriella hygida</name>
    <dbReference type="NCBI Taxonomy" id="35572"/>
    <lineage>
        <taxon>Eukaryota</taxon>
        <taxon>Metazoa</taxon>
        <taxon>Ecdysozoa</taxon>
        <taxon>Arthropoda</taxon>
        <taxon>Hexapoda</taxon>
        <taxon>Insecta</taxon>
        <taxon>Pterygota</taxon>
        <taxon>Neoptera</taxon>
        <taxon>Endopterygota</taxon>
        <taxon>Diptera</taxon>
        <taxon>Nematocera</taxon>
        <taxon>Sciaroidea</taxon>
        <taxon>Sciaridae</taxon>
        <taxon>Pseudolycoriella</taxon>
    </lineage>
</organism>
<dbReference type="AlphaFoldDB" id="A0A9Q0N599"/>
<accession>A0A9Q0N599</accession>
<evidence type="ECO:0000313" key="2">
    <source>
        <dbReference type="Proteomes" id="UP001151699"/>
    </source>
</evidence>
<dbReference type="EMBL" id="WJQU01000002">
    <property type="protein sequence ID" value="KAJ6642894.1"/>
    <property type="molecule type" value="Genomic_DNA"/>
</dbReference>
<keyword evidence="2" id="KW-1185">Reference proteome</keyword>
<name>A0A9Q0N599_9DIPT</name>
<sequence length="75" mass="8454">MKMGTKIFELITGASFCTVKKRVSTYDNCVGDFAPCSMFTLTFLQRSRNVKAVTRKVKFGDRNFPPSSLDEIANH</sequence>
<protein>
    <submittedName>
        <fullName evidence="1">Uncharacterized protein</fullName>
    </submittedName>
</protein>
<gene>
    <name evidence="1" type="ORF">Bhyg_07850</name>
</gene>
<proteinExistence type="predicted"/>
<reference evidence="1" key="1">
    <citation type="submission" date="2022-07" db="EMBL/GenBank/DDBJ databases">
        <authorList>
            <person name="Trinca V."/>
            <person name="Uliana J.V.C."/>
            <person name="Torres T.T."/>
            <person name="Ward R.J."/>
            <person name="Monesi N."/>
        </authorList>
    </citation>
    <scope>NUCLEOTIDE SEQUENCE</scope>
    <source>
        <strain evidence="1">HSMRA1968</strain>
        <tissue evidence="1">Whole embryos</tissue>
    </source>
</reference>
<dbReference type="Proteomes" id="UP001151699">
    <property type="component" value="Chromosome B"/>
</dbReference>
<comment type="caution">
    <text evidence="1">The sequence shown here is derived from an EMBL/GenBank/DDBJ whole genome shotgun (WGS) entry which is preliminary data.</text>
</comment>
<evidence type="ECO:0000313" key="1">
    <source>
        <dbReference type="EMBL" id="KAJ6642894.1"/>
    </source>
</evidence>